<dbReference type="PROSITE" id="PS51257">
    <property type="entry name" value="PROKAR_LIPOPROTEIN"/>
    <property type="match status" value="1"/>
</dbReference>
<dbReference type="EMBL" id="JACIJK010000006">
    <property type="protein sequence ID" value="MBB5715246.1"/>
    <property type="molecule type" value="Genomic_DNA"/>
</dbReference>
<comment type="caution">
    <text evidence="1">The sequence shown here is derived from an EMBL/GenBank/DDBJ whole genome shotgun (WGS) entry which is preliminary data.</text>
</comment>
<reference evidence="1 2" key="1">
    <citation type="submission" date="2020-08" db="EMBL/GenBank/DDBJ databases">
        <title>Genomic Encyclopedia of Type Strains, Phase IV (KMG-IV): sequencing the most valuable type-strain genomes for metagenomic binning, comparative biology and taxonomic classification.</title>
        <authorList>
            <person name="Goeker M."/>
        </authorList>
    </citation>
    <scope>NUCLEOTIDE SEQUENCE [LARGE SCALE GENOMIC DNA]</scope>
    <source>
        <strain evidence="1 2">DSM 100044</strain>
    </source>
</reference>
<keyword evidence="2" id="KW-1185">Reference proteome</keyword>
<evidence type="ECO:0000313" key="1">
    <source>
        <dbReference type="EMBL" id="MBB5715246.1"/>
    </source>
</evidence>
<proteinExistence type="predicted"/>
<evidence type="ECO:0000313" key="2">
    <source>
        <dbReference type="Proteomes" id="UP000546200"/>
    </source>
</evidence>
<sequence length="191" mass="20023">MIRTAASLALVAAVLGGCSKSAEQPQAAPTPFVKNGWATLWNDAPGTVTLLNRMGFRLGEYVVAGQGFQSEATPTPMGDPSAPPVNMAHLTVSGDQQRLRTMRFSLDLVNAANGAFARQQFGRWIGQPLKQLGAPGAEPVVAAIEAEHPGAGTLAGATYAVTREPLPSGTRWVVTFSRPDAMAGTAEPRKK</sequence>
<dbReference type="Proteomes" id="UP000546200">
    <property type="component" value="Unassembled WGS sequence"/>
</dbReference>
<accession>A0A7W9BDQ7</accession>
<organism evidence="1 2">
    <name type="scientific">Sphingomonas aerophila</name>
    <dbReference type="NCBI Taxonomy" id="1344948"/>
    <lineage>
        <taxon>Bacteria</taxon>
        <taxon>Pseudomonadati</taxon>
        <taxon>Pseudomonadota</taxon>
        <taxon>Alphaproteobacteria</taxon>
        <taxon>Sphingomonadales</taxon>
        <taxon>Sphingomonadaceae</taxon>
        <taxon>Sphingomonas</taxon>
    </lineage>
</organism>
<dbReference type="RefSeq" id="WP_184057411.1">
    <property type="nucleotide sequence ID" value="NZ_JACIJK010000006.1"/>
</dbReference>
<gene>
    <name evidence="1" type="ORF">FHS94_002092</name>
</gene>
<name>A0A7W9BDQ7_9SPHN</name>
<protein>
    <recommendedName>
        <fullName evidence="3">Lipoprotein</fullName>
    </recommendedName>
</protein>
<evidence type="ECO:0008006" key="3">
    <source>
        <dbReference type="Google" id="ProtNLM"/>
    </source>
</evidence>
<dbReference type="AlphaFoldDB" id="A0A7W9BDQ7"/>